<keyword evidence="10" id="KW-1133">Transmembrane helix</keyword>
<comment type="similarity">
    <text evidence="2">Belongs to the ATPase F chain family.</text>
</comment>
<evidence type="ECO:0000256" key="1">
    <source>
        <dbReference type="ARBA" id="ARBA00004325"/>
    </source>
</evidence>
<dbReference type="Pfam" id="PF10206">
    <property type="entry name" value="WRW"/>
    <property type="match status" value="1"/>
</dbReference>
<evidence type="ECO:0000256" key="2">
    <source>
        <dbReference type="ARBA" id="ARBA00005895"/>
    </source>
</evidence>
<keyword evidence="10" id="KW-0812">Transmembrane</keyword>
<keyword evidence="4" id="KW-0138">CF(0)</keyword>
<feature type="transmembrane region" description="Helical" evidence="10">
    <location>
        <begin position="75"/>
        <end position="94"/>
    </location>
</feature>
<keyword evidence="9" id="KW-0066">ATP synthesis</keyword>
<dbReference type="PANTHER" id="PTHR13080:SF20">
    <property type="entry name" value="ATP SYNTHASE SUBUNIT F, MITOCHONDRIAL-RELATED"/>
    <property type="match status" value="1"/>
</dbReference>
<accession>A0AAD9K6J4</accession>
<sequence length="106" mass="12357">MDKFMQRIGSYPAEYKPHIHGPFNPAINYKPDTPFKDVKLGELGKWFQRRNPNPVPAVSRAYWRYCQTWLLPKKASAAGLIQLILGASLFYYVMSYNTLSEYDYSE</sequence>
<keyword evidence="6" id="KW-0406">Ion transport</keyword>
<evidence type="ECO:0000256" key="10">
    <source>
        <dbReference type="SAM" id="Phobius"/>
    </source>
</evidence>
<evidence type="ECO:0008006" key="13">
    <source>
        <dbReference type="Google" id="ProtNLM"/>
    </source>
</evidence>
<keyword evidence="5" id="KW-0375">Hydrogen ion transport</keyword>
<dbReference type="InterPro" id="IPR019344">
    <property type="entry name" value="F1F0-ATPsyn_F_prd"/>
</dbReference>
<dbReference type="GO" id="GO:0045259">
    <property type="term" value="C:proton-transporting ATP synthase complex"/>
    <property type="evidence" value="ECO:0007669"/>
    <property type="project" value="UniProtKB-KW"/>
</dbReference>
<dbReference type="AlphaFoldDB" id="A0AAD9K6J4"/>
<reference evidence="11" key="1">
    <citation type="journal article" date="2023" name="Mol. Biol. Evol.">
        <title>Third-Generation Sequencing Reveals the Adaptive Role of the Epigenome in Three Deep-Sea Polychaetes.</title>
        <authorList>
            <person name="Perez M."/>
            <person name="Aroh O."/>
            <person name="Sun Y."/>
            <person name="Lan Y."/>
            <person name="Juniper S.K."/>
            <person name="Young C.R."/>
            <person name="Angers B."/>
            <person name="Qian P.Y."/>
        </authorList>
    </citation>
    <scope>NUCLEOTIDE SEQUENCE</scope>
    <source>
        <strain evidence="11">P08H-3</strain>
    </source>
</reference>
<evidence type="ECO:0000256" key="8">
    <source>
        <dbReference type="ARBA" id="ARBA00023136"/>
    </source>
</evidence>
<dbReference type="GO" id="GO:0046933">
    <property type="term" value="F:proton-transporting ATP synthase activity, rotational mechanism"/>
    <property type="evidence" value="ECO:0007669"/>
    <property type="project" value="TreeGrafter"/>
</dbReference>
<evidence type="ECO:0000256" key="5">
    <source>
        <dbReference type="ARBA" id="ARBA00022781"/>
    </source>
</evidence>
<organism evidence="11 12">
    <name type="scientific">Paralvinella palmiformis</name>
    <dbReference type="NCBI Taxonomy" id="53620"/>
    <lineage>
        <taxon>Eukaryota</taxon>
        <taxon>Metazoa</taxon>
        <taxon>Spiralia</taxon>
        <taxon>Lophotrochozoa</taxon>
        <taxon>Annelida</taxon>
        <taxon>Polychaeta</taxon>
        <taxon>Sedentaria</taxon>
        <taxon>Canalipalpata</taxon>
        <taxon>Terebellida</taxon>
        <taxon>Terebelliformia</taxon>
        <taxon>Alvinellidae</taxon>
        <taxon>Paralvinella</taxon>
    </lineage>
</organism>
<evidence type="ECO:0000256" key="6">
    <source>
        <dbReference type="ARBA" id="ARBA00023065"/>
    </source>
</evidence>
<dbReference type="GO" id="GO:0042776">
    <property type="term" value="P:proton motive force-driven mitochondrial ATP synthesis"/>
    <property type="evidence" value="ECO:0007669"/>
    <property type="project" value="TreeGrafter"/>
</dbReference>
<name>A0AAD9K6J4_9ANNE</name>
<protein>
    <recommendedName>
        <fullName evidence="13">ATP synthase subunit f, mitochondrial</fullName>
    </recommendedName>
</protein>
<evidence type="ECO:0000313" key="11">
    <source>
        <dbReference type="EMBL" id="KAK2165719.1"/>
    </source>
</evidence>
<keyword evidence="7" id="KW-0496">Mitochondrion</keyword>
<proteinExistence type="inferred from homology"/>
<comment type="subcellular location">
    <subcellularLocation>
        <location evidence="1">Mitochondrion membrane</location>
    </subcellularLocation>
</comment>
<dbReference type="GO" id="GO:0031966">
    <property type="term" value="C:mitochondrial membrane"/>
    <property type="evidence" value="ECO:0007669"/>
    <property type="project" value="UniProtKB-SubCell"/>
</dbReference>
<dbReference type="PANTHER" id="PTHR13080">
    <property type="entry name" value="ATP SYNTHASE F CHAIN, MITOCHONDRIAL-RELATED"/>
    <property type="match status" value="1"/>
</dbReference>
<gene>
    <name evidence="11" type="ORF">LSH36_46g07089</name>
</gene>
<evidence type="ECO:0000256" key="4">
    <source>
        <dbReference type="ARBA" id="ARBA00022547"/>
    </source>
</evidence>
<evidence type="ECO:0000313" key="12">
    <source>
        <dbReference type="Proteomes" id="UP001208570"/>
    </source>
</evidence>
<dbReference type="EMBL" id="JAODUP010000046">
    <property type="protein sequence ID" value="KAK2165719.1"/>
    <property type="molecule type" value="Genomic_DNA"/>
</dbReference>
<dbReference type="Proteomes" id="UP001208570">
    <property type="component" value="Unassembled WGS sequence"/>
</dbReference>
<evidence type="ECO:0000256" key="3">
    <source>
        <dbReference type="ARBA" id="ARBA00022448"/>
    </source>
</evidence>
<evidence type="ECO:0000256" key="7">
    <source>
        <dbReference type="ARBA" id="ARBA00023128"/>
    </source>
</evidence>
<keyword evidence="12" id="KW-1185">Reference proteome</keyword>
<evidence type="ECO:0000256" key="9">
    <source>
        <dbReference type="ARBA" id="ARBA00023310"/>
    </source>
</evidence>
<comment type="caution">
    <text evidence="11">The sequence shown here is derived from an EMBL/GenBank/DDBJ whole genome shotgun (WGS) entry which is preliminary data.</text>
</comment>
<keyword evidence="3" id="KW-0813">Transport</keyword>
<keyword evidence="8 10" id="KW-0472">Membrane</keyword>